<dbReference type="InterPro" id="IPR002885">
    <property type="entry name" value="PPR_rpt"/>
</dbReference>
<dbReference type="NCBIfam" id="TIGR00756">
    <property type="entry name" value="PPR"/>
    <property type="match status" value="1"/>
</dbReference>
<dbReference type="InterPro" id="IPR044578">
    <property type="entry name" value="BIR6-like"/>
</dbReference>
<evidence type="ECO:0000256" key="1">
    <source>
        <dbReference type="ARBA" id="ARBA00022737"/>
    </source>
</evidence>
<keyword evidence="1" id="KW-0677">Repeat</keyword>
<dbReference type="GO" id="GO:0008380">
    <property type="term" value="P:RNA splicing"/>
    <property type="evidence" value="ECO:0007669"/>
    <property type="project" value="InterPro"/>
</dbReference>
<evidence type="ECO:0000313" key="3">
    <source>
        <dbReference type="Proteomes" id="UP001161247"/>
    </source>
</evidence>
<proteinExistence type="predicted"/>
<dbReference type="Proteomes" id="UP001161247">
    <property type="component" value="Chromosome 6"/>
</dbReference>
<dbReference type="Pfam" id="PF01535">
    <property type="entry name" value="PPR"/>
    <property type="match status" value="2"/>
</dbReference>
<dbReference type="Gene3D" id="1.25.40.10">
    <property type="entry name" value="Tetratricopeptide repeat domain"/>
    <property type="match status" value="3"/>
</dbReference>
<organism evidence="2 3">
    <name type="scientific">Oldenlandia corymbosa var. corymbosa</name>
    <dbReference type="NCBI Taxonomy" id="529605"/>
    <lineage>
        <taxon>Eukaryota</taxon>
        <taxon>Viridiplantae</taxon>
        <taxon>Streptophyta</taxon>
        <taxon>Embryophyta</taxon>
        <taxon>Tracheophyta</taxon>
        <taxon>Spermatophyta</taxon>
        <taxon>Magnoliopsida</taxon>
        <taxon>eudicotyledons</taxon>
        <taxon>Gunneridae</taxon>
        <taxon>Pentapetalae</taxon>
        <taxon>asterids</taxon>
        <taxon>lamiids</taxon>
        <taxon>Gentianales</taxon>
        <taxon>Rubiaceae</taxon>
        <taxon>Rubioideae</taxon>
        <taxon>Spermacoceae</taxon>
        <taxon>Hedyotis-Oldenlandia complex</taxon>
        <taxon>Oldenlandia</taxon>
    </lineage>
</organism>
<dbReference type="AlphaFoldDB" id="A0AAV1DT67"/>
<dbReference type="PANTHER" id="PTHR47003:SF3">
    <property type="entry name" value="SMALL RIBOSOMAL SUBUNIT PROTEIN MS81 (RPPR8)"/>
    <property type="match status" value="1"/>
</dbReference>
<keyword evidence="3" id="KW-1185">Reference proteome</keyword>
<dbReference type="PANTHER" id="PTHR47003">
    <property type="entry name" value="OS01G0970900 PROTEIN"/>
    <property type="match status" value="1"/>
</dbReference>
<accession>A0AAV1DT67</accession>
<dbReference type="InterPro" id="IPR011990">
    <property type="entry name" value="TPR-like_helical_dom_sf"/>
</dbReference>
<evidence type="ECO:0000313" key="2">
    <source>
        <dbReference type="EMBL" id="CAI9109953.1"/>
    </source>
</evidence>
<name>A0AAV1DT67_OLDCO</name>
<dbReference type="EMBL" id="OX459123">
    <property type="protein sequence ID" value="CAI9109953.1"/>
    <property type="molecule type" value="Genomic_DNA"/>
</dbReference>
<sequence length="655" mass="73347">MRNHWRRLLLLRCSCRPRPLVSASTPLGSQVQSVRSISSSLIPGRAPPFMFDRIQSPIVRFYSSSEVAAEPPKDSSDGNEIAVALTNIFTHANLSAETINQGLESNNILVTHDLVLNALESLQSAPVVARRFFNWVSRNEEQRLSSKSYNLMLCVLLENGYSREFWEMVGVMRGKGFGVSKATFRKAMDKFEEKGLRDDVEKLNKLYASGSTDNSVENLSFRVCRVIRQDVWGVDLEKWLRDLNVEFSSELVSMVVENVGFEGNKGLLFFRWLEESGLFKHDEQTYGALLRVLASEGSSDKFWRAFMDMRTAGLEMDTDTYVYSSDRFVKKLMITDAVDLYDFAMRGLNKPSVHDCTFLLKKIAVGKELDIDLFSRVLRVFKDSGNAIGNSMFDAVLKSLTSAGRLERCNDILKAMKEAGFVAKWTSQSRVAFQLSKAGKHEAASEFMHFLEGDDCGPNDRIWSSLVEGYCLAGDLEKASVSFREAVKKVQPSTAGHVLEVLVNAYCHKSRAADVCGLVSEMIVEKELPLRHSTYRILISMLLDQGGFKQALDVLPLMKNQGYPPILKPFIDYIAKSGSVNDAVAFLTAMTVKRIPSRAVFIQLFEAYFEAGRTSEAQDLLSRSPVYIKNHADVLNLFLCQKAGDLETPAVLTAS</sequence>
<gene>
    <name evidence="2" type="ORF">OLC1_LOCUS17719</name>
</gene>
<protein>
    <submittedName>
        <fullName evidence="2">OLC1v1009896C1</fullName>
    </submittedName>
</protein>
<reference evidence="2" key="1">
    <citation type="submission" date="2023-03" db="EMBL/GenBank/DDBJ databases">
        <authorList>
            <person name="Julca I."/>
        </authorList>
    </citation>
    <scope>NUCLEOTIDE SEQUENCE</scope>
</reference>